<organism evidence="2 3">
    <name type="scientific">Methylobacterium frigidaeris</name>
    <dbReference type="NCBI Taxonomy" id="2038277"/>
    <lineage>
        <taxon>Bacteria</taxon>
        <taxon>Pseudomonadati</taxon>
        <taxon>Pseudomonadota</taxon>
        <taxon>Alphaproteobacteria</taxon>
        <taxon>Hyphomicrobiales</taxon>
        <taxon>Methylobacteriaceae</taxon>
        <taxon>Methylobacterium</taxon>
    </lineage>
</organism>
<feature type="chain" id="PRO_5041427953" evidence="1">
    <location>
        <begin position="20"/>
        <end position="167"/>
    </location>
</feature>
<evidence type="ECO:0000313" key="2">
    <source>
        <dbReference type="EMBL" id="GJD66980.1"/>
    </source>
</evidence>
<sequence>MTRIFAALTLACVCPPAFAAEVATVGDTAVILPWGQWVTAIAQTATEVLIPIIIAAVGVAARHLPWYVQMWFTTQRIDRMVRLAADYALNAVAGATAGKAASIDVGHPLLKAGLERALGSSPQWLIDAAGGTKGITERLFRAFHFDETVTDANTLTPFLANLPATVK</sequence>
<dbReference type="RefSeq" id="WP_238193832.1">
    <property type="nucleotide sequence ID" value="NZ_BPQJ01000099.1"/>
</dbReference>
<proteinExistence type="predicted"/>
<dbReference type="Proteomes" id="UP001055286">
    <property type="component" value="Unassembled WGS sequence"/>
</dbReference>
<dbReference type="AlphaFoldDB" id="A0AA37HJ74"/>
<comment type="caution">
    <text evidence="2">The sequence shown here is derived from an EMBL/GenBank/DDBJ whole genome shotgun (WGS) entry which is preliminary data.</text>
</comment>
<feature type="signal peptide" evidence="1">
    <location>
        <begin position="1"/>
        <end position="19"/>
    </location>
</feature>
<keyword evidence="3" id="KW-1185">Reference proteome</keyword>
<reference evidence="2" key="2">
    <citation type="submission" date="2021-08" db="EMBL/GenBank/DDBJ databases">
        <authorList>
            <person name="Tani A."/>
            <person name="Ola A."/>
            <person name="Ogura Y."/>
            <person name="Katsura K."/>
            <person name="Hayashi T."/>
        </authorList>
    </citation>
    <scope>NUCLEOTIDE SEQUENCE</scope>
    <source>
        <strain evidence="2">JCM 32048</strain>
    </source>
</reference>
<dbReference type="EMBL" id="BPQJ01000099">
    <property type="protein sequence ID" value="GJD66980.1"/>
    <property type="molecule type" value="Genomic_DNA"/>
</dbReference>
<gene>
    <name evidence="2" type="ORF">MPEAHAMD_7179</name>
</gene>
<reference evidence="2" key="1">
    <citation type="journal article" date="2016" name="Front. Microbiol.">
        <title>Genome Sequence of the Piezophilic, Mesophilic Sulfate-Reducing Bacterium Desulfovibrio indicus J2T.</title>
        <authorList>
            <person name="Cao J."/>
            <person name="Maignien L."/>
            <person name="Shao Z."/>
            <person name="Alain K."/>
            <person name="Jebbar M."/>
        </authorList>
    </citation>
    <scope>NUCLEOTIDE SEQUENCE</scope>
    <source>
        <strain evidence="2">JCM 32048</strain>
    </source>
</reference>
<accession>A0AA37HJ74</accession>
<evidence type="ECO:0000256" key="1">
    <source>
        <dbReference type="SAM" id="SignalP"/>
    </source>
</evidence>
<protein>
    <submittedName>
        <fullName evidence="2">Uncharacterized protein</fullName>
    </submittedName>
</protein>
<keyword evidence="1" id="KW-0732">Signal</keyword>
<name>A0AA37HJ74_9HYPH</name>
<evidence type="ECO:0000313" key="3">
    <source>
        <dbReference type="Proteomes" id="UP001055286"/>
    </source>
</evidence>